<evidence type="ECO:0000313" key="3">
    <source>
        <dbReference type="Proteomes" id="UP000559117"/>
    </source>
</evidence>
<dbReference type="Pfam" id="PF00753">
    <property type="entry name" value="Lactamase_B"/>
    <property type="match status" value="1"/>
</dbReference>
<keyword evidence="2" id="KW-0378">Hydrolase</keyword>
<gene>
    <name evidence="2" type="ORF">HNR32_000813</name>
</gene>
<organism evidence="2 3">
    <name type="scientific">Pectinatus brassicae</name>
    <dbReference type="NCBI Taxonomy" id="862415"/>
    <lineage>
        <taxon>Bacteria</taxon>
        <taxon>Bacillati</taxon>
        <taxon>Bacillota</taxon>
        <taxon>Negativicutes</taxon>
        <taxon>Selenomonadales</taxon>
        <taxon>Selenomonadaceae</taxon>
        <taxon>Pectinatus</taxon>
    </lineage>
</organism>
<dbReference type="Gene3D" id="3.60.15.10">
    <property type="entry name" value="Ribonuclease Z/Hydroxyacylglutathione hydrolase-like"/>
    <property type="match status" value="1"/>
</dbReference>
<accession>A0A840UD76</accession>
<protein>
    <submittedName>
        <fullName evidence="2">Glyoxylase-like metal-dependent hydrolase (Beta-lactamase superfamily II)</fullName>
    </submittedName>
</protein>
<comment type="caution">
    <text evidence="2">The sequence shown here is derived from an EMBL/GenBank/DDBJ whole genome shotgun (WGS) entry which is preliminary data.</text>
</comment>
<dbReference type="AlphaFoldDB" id="A0A840UD76"/>
<reference evidence="2 3" key="1">
    <citation type="submission" date="2020-08" db="EMBL/GenBank/DDBJ databases">
        <title>Genomic Encyclopedia of Type Strains, Phase IV (KMG-IV): sequencing the most valuable type-strain genomes for metagenomic binning, comparative biology and taxonomic classification.</title>
        <authorList>
            <person name="Goeker M."/>
        </authorList>
    </citation>
    <scope>NUCLEOTIDE SEQUENCE [LARGE SCALE GENOMIC DNA]</scope>
    <source>
        <strain evidence="2 3">DSM 24661</strain>
    </source>
</reference>
<keyword evidence="3" id="KW-1185">Reference proteome</keyword>
<dbReference type="InterPro" id="IPR050855">
    <property type="entry name" value="NDM-1-like"/>
</dbReference>
<dbReference type="RefSeq" id="WP_196611089.1">
    <property type="nucleotide sequence ID" value="NZ_JACHFH010000007.1"/>
</dbReference>
<dbReference type="SUPFAM" id="SSF56281">
    <property type="entry name" value="Metallo-hydrolase/oxidoreductase"/>
    <property type="match status" value="1"/>
</dbReference>
<sequence length="238" mass="26638">MFKIIYTIPLFFEKGDIKVEINPVLIEDKDKMYLVDAGYPGFLQDIEKFFAQKGLNMSALTGVIITHQDHDHMGASAELEKKYPAVTIYSSEKELPYVLGKEKSLRLCQAEEQQFEQAFIDTLKEVPHPVDAVAITPDSFSGTAIEIIETPGHTPGHISVYIGSEKTLISGDLLVVKDGKLCIANEIFALDKPTIIESIKKLLDYNIDTIICYHGGIYKSANIKNELQEIIKKGYIKL</sequence>
<evidence type="ECO:0000313" key="2">
    <source>
        <dbReference type="EMBL" id="MBB5335681.1"/>
    </source>
</evidence>
<dbReference type="PANTHER" id="PTHR42951">
    <property type="entry name" value="METALLO-BETA-LACTAMASE DOMAIN-CONTAINING"/>
    <property type="match status" value="1"/>
</dbReference>
<proteinExistence type="predicted"/>
<dbReference type="Proteomes" id="UP000559117">
    <property type="component" value="Unassembled WGS sequence"/>
</dbReference>
<feature type="domain" description="Metallo-beta-lactamase" evidence="1">
    <location>
        <begin position="20"/>
        <end position="214"/>
    </location>
</feature>
<dbReference type="EMBL" id="JACHFH010000007">
    <property type="protein sequence ID" value="MBB5335681.1"/>
    <property type="molecule type" value="Genomic_DNA"/>
</dbReference>
<dbReference type="PANTHER" id="PTHR42951:SF15">
    <property type="entry name" value="METALLO-BETA-LACTAMASE SUPERFAMILY PROTEIN"/>
    <property type="match status" value="1"/>
</dbReference>
<evidence type="ECO:0000259" key="1">
    <source>
        <dbReference type="SMART" id="SM00849"/>
    </source>
</evidence>
<dbReference type="CDD" id="cd07721">
    <property type="entry name" value="yflN-like_MBL-fold"/>
    <property type="match status" value="1"/>
</dbReference>
<dbReference type="InterPro" id="IPR001279">
    <property type="entry name" value="Metallo-B-lactamas"/>
</dbReference>
<dbReference type="SMART" id="SM00849">
    <property type="entry name" value="Lactamase_B"/>
    <property type="match status" value="1"/>
</dbReference>
<dbReference type="GO" id="GO:0016787">
    <property type="term" value="F:hydrolase activity"/>
    <property type="evidence" value="ECO:0007669"/>
    <property type="project" value="UniProtKB-KW"/>
</dbReference>
<dbReference type="InterPro" id="IPR036866">
    <property type="entry name" value="RibonucZ/Hydroxyglut_hydro"/>
</dbReference>
<name>A0A840UD76_9FIRM</name>